<dbReference type="KEGG" id="ade:Adeh_0555"/>
<organism evidence="1 2">
    <name type="scientific">Anaeromyxobacter dehalogenans (strain 2CP-C)</name>
    <dbReference type="NCBI Taxonomy" id="290397"/>
    <lineage>
        <taxon>Bacteria</taxon>
        <taxon>Pseudomonadati</taxon>
        <taxon>Myxococcota</taxon>
        <taxon>Myxococcia</taxon>
        <taxon>Myxococcales</taxon>
        <taxon>Cystobacterineae</taxon>
        <taxon>Anaeromyxobacteraceae</taxon>
        <taxon>Anaeromyxobacter</taxon>
    </lineage>
</organism>
<dbReference type="HOGENOM" id="CLU_1821371_0_0_7"/>
<dbReference type="RefSeq" id="WP_011419614.1">
    <property type="nucleotide sequence ID" value="NC_007760.1"/>
</dbReference>
<evidence type="ECO:0008006" key="3">
    <source>
        <dbReference type="Google" id="ProtNLM"/>
    </source>
</evidence>
<dbReference type="Proteomes" id="UP000001935">
    <property type="component" value="Chromosome"/>
</dbReference>
<protein>
    <recommendedName>
        <fullName evidence="3">Periplasmic heavy metal sensor</fullName>
    </recommendedName>
</protein>
<dbReference type="eggNOG" id="ENOG503178K">
    <property type="taxonomic scope" value="Bacteria"/>
</dbReference>
<sequence>MSRARWKVVLVLALVFLAGGVSGAVVSRAVVQRAVGRLLEGPPEQARASAILFRLDRDLDLTREQRGELRAVLARHRGELAAIRRTVAPQLEAARRRQWAEMREVLDERQRDGFDRFVEELERRVARSLAAPPSAAAPIE</sequence>
<proteinExistence type="predicted"/>
<accession>Q2INF2</accession>
<name>Q2INF2_ANADE</name>
<evidence type="ECO:0000313" key="1">
    <source>
        <dbReference type="EMBL" id="ABC80331.1"/>
    </source>
</evidence>
<reference evidence="1 2" key="1">
    <citation type="submission" date="2006-01" db="EMBL/GenBank/DDBJ databases">
        <title>Complete sequence of Anaeromyxobacter dehalogenans 2CP-C.</title>
        <authorList>
            <consortium name="US DOE Joint Genome Institute"/>
            <person name="Copeland A."/>
            <person name="Lucas S."/>
            <person name="Lapidus A."/>
            <person name="Barry K."/>
            <person name="Detter J.C."/>
            <person name="Glavina T."/>
            <person name="Hammon N."/>
            <person name="Israni S."/>
            <person name="Pitluck S."/>
            <person name="Brettin T."/>
            <person name="Bruce D."/>
            <person name="Han C."/>
            <person name="Tapia R."/>
            <person name="Gilna P."/>
            <person name="Kiss H."/>
            <person name="Schmutz J."/>
            <person name="Larimer F."/>
            <person name="Land M."/>
            <person name="Kyrpides N."/>
            <person name="Anderson I."/>
            <person name="Sanford R.A."/>
            <person name="Ritalahti K.M."/>
            <person name="Thomas H.S."/>
            <person name="Kirby J.R."/>
            <person name="Zhulin I.B."/>
            <person name="Loeffler F.E."/>
            <person name="Richardson P."/>
        </authorList>
    </citation>
    <scope>NUCLEOTIDE SEQUENCE [LARGE SCALE GENOMIC DNA]</scope>
    <source>
        <strain evidence="1 2">2CP-C</strain>
    </source>
</reference>
<dbReference type="STRING" id="290397.Adeh_0555"/>
<dbReference type="AlphaFoldDB" id="Q2INF2"/>
<gene>
    <name evidence="1" type="ordered locus">Adeh_0555</name>
</gene>
<dbReference type="EMBL" id="CP000251">
    <property type="protein sequence ID" value="ABC80331.1"/>
    <property type="molecule type" value="Genomic_DNA"/>
</dbReference>
<evidence type="ECO:0000313" key="2">
    <source>
        <dbReference type="Proteomes" id="UP000001935"/>
    </source>
</evidence>
<dbReference type="OrthoDB" id="9976164at2"/>